<protein>
    <recommendedName>
        <fullName evidence="5">Ubiquitin-like protease family profile domain-containing protein</fullName>
    </recommendedName>
</protein>
<proteinExistence type="inferred from homology"/>
<evidence type="ECO:0000313" key="7">
    <source>
        <dbReference type="Proteomes" id="UP000002640"/>
    </source>
</evidence>
<gene>
    <name evidence="6" type="ORF">PHYSODRAFT_321746</name>
</gene>
<reference evidence="6 7" key="1">
    <citation type="journal article" date="2006" name="Science">
        <title>Phytophthora genome sequences uncover evolutionary origins and mechanisms of pathogenesis.</title>
        <authorList>
            <person name="Tyler B.M."/>
            <person name="Tripathy S."/>
            <person name="Zhang X."/>
            <person name="Dehal P."/>
            <person name="Jiang R.H."/>
            <person name="Aerts A."/>
            <person name="Arredondo F.D."/>
            <person name="Baxter L."/>
            <person name="Bensasson D."/>
            <person name="Beynon J.L."/>
            <person name="Chapman J."/>
            <person name="Damasceno C.M."/>
            <person name="Dorrance A.E."/>
            <person name="Dou D."/>
            <person name="Dickerman A.W."/>
            <person name="Dubchak I.L."/>
            <person name="Garbelotto M."/>
            <person name="Gijzen M."/>
            <person name="Gordon S.G."/>
            <person name="Govers F."/>
            <person name="Grunwald N.J."/>
            <person name="Huang W."/>
            <person name="Ivors K.L."/>
            <person name="Jones R.W."/>
            <person name="Kamoun S."/>
            <person name="Krampis K."/>
            <person name="Lamour K.H."/>
            <person name="Lee M.K."/>
            <person name="McDonald W.H."/>
            <person name="Medina M."/>
            <person name="Meijer H.J."/>
            <person name="Nordberg E.K."/>
            <person name="Maclean D.J."/>
            <person name="Ospina-Giraldo M.D."/>
            <person name="Morris P.F."/>
            <person name="Phuntumart V."/>
            <person name="Putnam N.H."/>
            <person name="Rash S."/>
            <person name="Rose J.K."/>
            <person name="Sakihama Y."/>
            <person name="Salamov A.A."/>
            <person name="Savidor A."/>
            <person name="Scheuring C.F."/>
            <person name="Smith B.M."/>
            <person name="Sobral B.W."/>
            <person name="Terry A."/>
            <person name="Torto-Alalibo T.A."/>
            <person name="Win J."/>
            <person name="Xu Z."/>
            <person name="Zhang H."/>
            <person name="Grigoriev I.V."/>
            <person name="Rokhsar D.S."/>
            <person name="Boore J.L."/>
        </authorList>
    </citation>
    <scope>NUCLEOTIDE SEQUENCE [LARGE SCALE GENOMIC DNA]</scope>
    <source>
        <strain evidence="6 7">P6497</strain>
    </source>
</reference>
<dbReference type="AlphaFoldDB" id="G4YG00"/>
<dbReference type="Gene3D" id="3.40.395.10">
    <property type="entry name" value="Adenoviral Proteinase, Chain A"/>
    <property type="match status" value="1"/>
</dbReference>
<dbReference type="SUPFAM" id="SSF54001">
    <property type="entry name" value="Cysteine proteinases"/>
    <property type="match status" value="1"/>
</dbReference>
<sequence length="596" mass="66131">MVAVDQYGNGQPVQYLLIETNSDWHMAKCMDHVKRANEQWRLVRIVIVDKDMRDIDIIRKKLPEAHVLLCHFHVIKWVHETIRKSKKYGVYEEDVLSPMKHIITNMTYARTSETYTSHCDEFKRFADREDLPELLKVLLAYQRQKEEEYMVKVEMPGTFRDVSYCEQMNIALDMTTRWVAAAIKTQYDVATDALIADYYAFKDNDTTITVQYDEHEWFDQRRLSQDELTEVEQPFVANVFKKKQRAVDGALSVAEKYRRAQKAFDRISGELAQVQDEVFESAMSDLDKSWYNLRHGKTDLLPPPSSGDGGSGSGGGGGGNDGGAPGGSASQGEGPQEDHHVDNAEEGSMQDEDGSDDGAPTQVVDSTTQAADNEGNPLATLQVKSHGQGKPIEWRVDAAFVPDTVRFRLLESIVDNALEQFLGGLAKNEQIELDSEGEAATSGDCYVAAIAKAFAVVLASYNNNVTITATPQRHGEATQQKRSRKGLLSSNALEDVVAGVSTYAFVLLPVIFGGTHWVCLVVDRDAKQVKTYDSKNDKRNKQMLKKIASEKIAADATMASYTTVEMTEPLQPDSNSCGVLCVASSGPVLATTLQVM</sequence>
<dbReference type="Proteomes" id="UP000002640">
    <property type="component" value="Unassembled WGS sequence"/>
</dbReference>
<evidence type="ECO:0000256" key="4">
    <source>
        <dbReference type="SAM" id="MobiDB-lite"/>
    </source>
</evidence>
<evidence type="ECO:0000256" key="3">
    <source>
        <dbReference type="ARBA" id="ARBA00022801"/>
    </source>
</evidence>
<dbReference type="EMBL" id="JH159151">
    <property type="protein sequence ID" value="EGZ28048.1"/>
    <property type="molecule type" value="Genomic_DNA"/>
</dbReference>
<feature type="domain" description="Ubiquitin-like protease family profile" evidence="5">
    <location>
        <begin position="390"/>
        <end position="588"/>
    </location>
</feature>
<dbReference type="InParanoid" id="G4YG00"/>
<feature type="region of interest" description="Disordered" evidence="4">
    <location>
        <begin position="295"/>
        <end position="363"/>
    </location>
</feature>
<evidence type="ECO:0000259" key="5">
    <source>
        <dbReference type="PROSITE" id="PS50600"/>
    </source>
</evidence>
<keyword evidence="2" id="KW-0645">Protease</keyword>
<dbReference type="InterPro" id="IPR052579">
    <property type="entry name" value="Zinc_finger_SWIM"/>
</dbReference>
<dbReference type="GeneID" id="20644713"/>
<comment type="similarity">
    <text evidence="1">Belongs to the peptidase C48 family.</text>
</comment>
<dbReference type="PANTHER" id="PTHR31569:SF4">
    <property type="entry name" value="SWIM-TYPE DOMAIN-CONTAINING PROTEIN"/>
    <property type="match status" value="1"/>
</dbReference>
<dbReference type="Pfam" id="PF21056">
    <property type="entry name" value="ZSWIM1-3_RNaseH-like"/>
    <property type="match status" value="1"/>
</dbReference>
<dbReference type="RefSeq" id="XP_009515323.1">
    <property type="nucleotide sequence ID" value="XM_009517028.1"/>
</dbReference>
<feature type="compositionally biased region" description="Gly residues" evidence="4">
    <location>
        <begin position="307"/>
        <end position="326"/>
    </location>
</feature>
<dbReference type="InterPro" id="IPR003653">
    <property type="entry name" value="Peptidase_C48_C"/>
</dbReference>
<dbReference type="Pfam" id="PF02902">
    <property type="entry name" value="Peptidase_C48"/>
    <property type="match status" value="1"/>
</dbReference>
<dbReference type="PANTHER" id="PTHR31569">
    <property type="entry name" value="SWIM-TYPE DOMAIN-CONTAINING PROTEIN"/>
    <property type="match status" value="1"/>
</dbReference>
<name>G4YG00_PHYSP</name>
<dbReference type="InterPro" id="IPR038765">
    <property type="entry name" value="Papain-like_cys_pep_sf"/>
</dbReference>
<feature type="compositionally biased region" description="Acidic residues" evidence="4">
    <location>
        <begin position="344"/>
        <end position="356"/>
    </location>
</feature>
<evidence type="ECO:0000313" key="6">
    <source>
        <dbReference type="EMBL" id="EGZ28048.1"/>
    </source>
</evidence>
<dbReference type="GO" id="GO:0006508">
    <property type="term" value="P:proteolysis"/>
    <property type="evidence" value="ECO:0007669"/>
    <property type="project" value="UniProtKB-KW"/>
</dbReference>
<dbReference type="GO" id="GO:0008234">
    <property type="term" value="F:cysteine-type peptidase activity"/>
    <property type="evidence" value="ECO:0007669"/>
    <property type="project" value="InterPro"/>
</dbReference>
<accession>G4YG00</accession>
<keyword evidence="7" id="KW-1185">Reference proteome</keyword>
<dbReference type="InterPro" id="IPR048324">
    <property type="entry name" value="ZSWIM1-3_RNaseH-like"/>
</dbReference>
<dbReference type="PROSITE" id="PS50600">
    <property type="entry name" value="ULP_PROTEASE"/>
    <property type="match status" value="1"/>
</dbReference>
<keyword evidence="3" id="KW-0378">Hydrolase</keyword>
<organism evidence="6 7">
    <name type="scientific">Phytophthora sojae (strain P6497)</name>
    <name type="common">Soybean stem and root rot agent</name>
    <name type="synonym">Phytophthora megasperma f. sp. glycines</name>
    <dbReference type="NCBI Taxonomy" id="1094619"/>
    <lineage>
        <taxon>Eukaryota</taxon>
        <taxon>Sar</taxon>
        <taxon>Stramenopiles</taxon>
        <taxon>Oomycota</taxon>
        <taxon>Peronosporomycetes</taxon>
        <taxon>Peronosporales</taxon>
        <taxon>Peronosporaceae</taxon>
        <taxon>Phytophthora</taxon>
    </lineage>
</organism>
<dbReference type="KEGG" id="psoj:PHYSODRAFT_321746"/>
<evidence type="ECO:0000256" key="1">
    <source>
        <dbReference type="ARBA" id="ARBA00005234"/>
    </source>
</evidence>
<evidence type="ECO:0000256" key="2">
    <source>
        <dbReference type="ARBA" id="ARBA00022670"/>
    </source>
</evidence>